<reference evidence="2 3" key="1">
    <citation type="journal article" date="2012" name="J. Bacteriol.">
        <title>Complete genome sequence of Leuconostoc carnosum strain JB16, isolated from Kimchi.</title>
        <authorList>
            <person name="Jung J.Y."/>
            <person name="Lee S.H."/>
            <person name="Jeon C.O."/>
        </authorList>
    </citation>
    <scope>NUCLEOTIDE SEQUENCE [LARGE SCALE GENOMIC DNA]</scope>
    <source>
        <strain evidence="2 3">JB16</strain>
        <plasmid evidence="2 3">pKLC4</plasmid>
    </source>
</reference>
<geneLocation type="plasmid" evidence="2 3">
    <name>pKLC4</name>
</geneLocation>
<dbReference type="KEGG" id="lcn:C270_08501"/>
<sequence>MKKESWQGIKGSLVYEDDKAIIVDETDDIKDTEKLSKQLAEKGQPIKEVRHQLLKNSIKKNIKTDPLKLSSWFNRKYDSDNAKKTEKLESNKPTRQYKQIKNELTFFGESFLEGFLGFYGLEVDNALARYENNLQIIETQDLGLSNEKKYYLGQSDKGELKLATSELPSQQIAKEELNKFYSRQQEQVQQQSNSIKLPDEDTDTNGKE</sequence>
<dbReference type="HOGENOM" id="CLU_100132_0_0_9"/>
<name>K0DCH1_LEUCJ</name>
<protein>
    <submittedName>
        <fullName evidence="2">Uncharacterized protein</fullName>
    </submittedName>
</protein>
<organism evidence="2 3">
    <name type="scientific">Leuconostoc carnosum (strain JB16)</name>
    <dbReference type="NCBI Taxonomy" id="1229758"/>
    <lineage>
        <taxon>Bacteria</taxon>
        <taxon>Bacillati</taxon>
        <taxon>Bacillota</taxon>
        <taxon>Bacilli</taxon>
        <taxon>Lactobacillales</taxon>
        <taxon>Lactobacillaceae</taxon>
        <taxon>Leuconostoc</taxon>
    </lineage>
</organism>
<evidence type="ECO:0000313" key="2">
    <source>
        <dbReference type="EMBL" id="AFT82575.1"/>
    </source>
</evidence>
<dbReference type="Proteomes" id="UP000006299">
    <property type="component" value="Plasmid pKLC4"/>
</dbReference>
<dbReference type="AlphaFoldDB" id="K0DCH1"/>
<dbReference type="PATRIC" id="fig|1229758.3.peg.1668"/>
<dbReference type="RefSeq" id="WP_015007069.1">
    <property type="nucleotide sequence ID" value="NC_018699.1"/>
</dbReference>
<keyword evidence="2" id="KW-0614">Plasmid</keyword>
<keyword evidence="3" id="KW-1185">Reference proteome</keyword>
<accession>K0DCH1</accession>
<evidence type="ECO:0000313" key="3">
    <source>
        <dbReference type="Proteomes" id="UP000006299"/>
    </source>
</evidence>
<proteinExistence type="predicted"/>
<feature type="region of interest" description="Disordered" evidence="1">
    <location>
        <begin position="183"/>
        <end position="208"/>
    </location>
</feature>
<dbReference type="EMBL" id="CP003855">
    <property type="protein sequence ID" value="AFT82575.1"/>
    <property type="molecule type" value="Genomic_DNA"/>
</dbReference>
<evidence type="ECO:0000256" key="1">
    <source>
        <dbReference type="SAM" id="MobiDB-lite"/>
    </source>
</evidence>
<gene>
    <name evidence="2" type="ordered locus">C270_08501</name>
</gene>